<name>A0ABV8AFF5_9FLAO</name>
<reference evidence="2" key="1">
    <citation type="journal article" date="2019" name="Int. J. Syst. Evol. Microbiol.">
        <title>The Global Catalogue of Microorganisms (GCM) 10K type strain sequencing project: providing services to taxonomists for standard genome sequencing and annotation.</title>
        <authorList>
            <consortium name="The Broad Institute Genomics Platform"/>
            <consortium name="The Broad Institute Genome Sequencing Center for Infectious Disease"/>
            <person name="Wu L."/>
            <person name="Ma J."/>
        </authorList>
    </citation>
    <scope>NUCLEOTIDE SEQUENCE [LARGE SCALE GENOMIC DNA]</scope>
    <source>
        <strain evidence="2">CECT 8979</strain>
    </source>
</reference>
<comment type="caution">
    <text evidence="1">The sequence shown here is derived from an EMBL/GenBank/DDBJ whole genome shotgun (WGS) entry which is preliminary data.</text>
</comment>
<evidence type="ECO:0000313" key="1">
    <source>
        <dbReference type="EMBL" id="MFC3876772.1"/>
    </source>
</evidence>
<accession>A0ABV8AFF5</accession>
<proteinExistence type="predicted"/>
<dbReference type="EMBL" id="JBHSAT010000004">
    <property type="protein sequence ID" value="MFC3876772.1"/>
    <property type="molecule type" value="Genomic_DNA"/>
</dbReference>
<dbReference type="PROSITE" id="PS51257">
    <property type="entry name" value="PROKAR_LIPOPROTEIN"/>
    <property type="match status" value="1"/>
</dbReference>
<organism evidence="1 2">
    <name type="scientific">Winogradskyella maritima</name>
    <dbReference type="NCBI Taxonomy" id="1517766"/>
    <lineage>
        <taxon>Bacteria</taxon>
        <taxon>Pseudomonadati</taxon>
        <taxon>Bacteroidota</taxon>
        <taxon>Flavobacteriia</taxon>
        <taxon>Flavobacteriales</taxon>
        <taxon>Flavobacteriaceae</taxon>
        <taxon>Winogradskyella</taxon>
    </lineage>
</organism>
<dbReference type="RefSeq" id="WP_386097991.1">
    <property type="nucleotide sequence ID" value="NZ_JBHSAT010000004.1"/>
</dbReference>
<dbReference type="Proteomes" id="UP001595812">
    <property type="component" value="Unassembled WGS sequence"/>
</dbReference>
<keyword evidence="2" id="KW-1185">Reference proteome</keyword>
<gene>
    <name evidence="1" type="ORF">ACFOSX_05960</name>
</gene>
<protein>
    <submittedName>
        <fullName evidence="1">Uncharacterized protein</fullName>
    </submittedName>
</protein>
<sequence length="296" mass="34038">MNENLRILSLVFVTVLLGSCKAVDLRTDALKNKNITNAEQKGKTLLIEAKNAMGYDKLSETEVYEANAKFNWTGIWLMMPMNAFPGNNNKELQLRFATNSFDGQVEYKEGSKEGVIQGVQSWEGYKRENGSDYLKRHVHDRYIWGLATSHYLLEAPVHLPDADIIRYAGKKDVEGETYETVYVTWGSEEPNKQFDRFLVYINPITKHIDLLEVTINDFFLPMPKGMQHATARYERKETSIGAYLPSNVQIQLKGPKKLDNKVYSFALSNYQFDSFEKELLYPLEDVEYIGFSKPND</sequence>
<evidence type="ECO:0000313" key="2">
    <source>
        <dbReference type="Proteomes" id="UP001595812"/>
    </source>
</evidence>